<dbReference type="AlphaFoldDB" id="A0A6J6HFX6"/>
<dbReference type="InterPro" id="IPR004498">
    <property type="entry name" value="Ribosomal_PrmA_MeTrfase"/>
</dbReference>
<evidence type="ECO:0000256" key="4">
    <source>
        <dbReference type="ARBA" id="ARBA00022679"/>
    </source>
</evidence>
<dbReference type="HAMAP" id="MF_00735">
    <property type="entry name" value="Methyltr_PrmA"/>
    <property type="match status" value="1"/>
</dbReference>
<keyword evidence="5" id="KW-0949">S-adenosyl-L-methionine</keyword>
<dbReference type="Pfam" id="PF06325">
    <property type="entry name" value="PrmA"/>
    <property type="match status" value="1"/>
</dbReference>
<dbReference type="GO" id="GO:0032259">
    <property type="term" value="P:methylation"/>
    <property type="evidence" value="ECO:0007669"/>
    <property type="project" value="UniProtKB-KW"/>
</dbReference>
<evidence type="ECO:0000313" key="6">
    <source>
        <dbReference type="EMBL" id="CAB4612601.1"/>
    </source>
</evidence>
<accession>A0A6J6HFX6</accession>
<sequence length="287" mass="29716">METRNDDSTGHWITVIVDVSPDEVDEASGALWSGGVDGVEERAGVEPGRIELLGGVPAGRVDPVLAELGDRWPVRVRSVRGDEGLDAWREFARPWRAGARTVVVPSWLDVPDFAGPDDLVLWIDPGHTFGSGSHPTTRMCLAELESLVTPGSSVADIGCGSGVLAVAAARLGAAAVVAIDLDPAAIEATRSNAERNGVAAQIDASVNADGLLEAGAHDVIVANIGAATLRALAPAIVGALGADGVLILSGVLDEQVDEVMNEFVALGFVLAATAAEDDWRALLLRRS</sequence>
<dbReference type="Gene3D" id="3.40.50.150">
    <property type="entry name" value="Vaccinia Virus protein VP39"/>
    <property type="match status" value="1"/>
</dbReference>
<dbReference type="NCBIfam" id="TIGR00406">
    <property type="entry name" value="prmA"/>
    <property type="match status" value="1"/>
</dbReference>
<evidence type="ECO:0000256" key="5">
    <source>
        <dbReference type="ARBA" id="ARBA00022691"/>
    </source>
</evidence>
<dbReference type="GO" id="GO:0008276">
    <property type="term" value="F:protein methyltransferase activity"/>
    <property type="evidence" value="ECO:0007669"/>
    <property type="project" value="InterPro"/>
</dbReference>
<dbReference type="PANTHER" id="PTHR43648">
    <property type="entry name" value="ELECTRON TRANSFER FLAVOPROTEIN BETA SUBUNIT LYSINE METHYLTRANSFERASE"/>
    <property type="match status" value="1"/>
</dbReference>
<evidence type="ECO:0000256" key="1">
    <source>
        <dbReference type="ARBA" id="ARBA00009741"/>
    </source>
</evidence>
<proteinExistence type="inferred from homology"/>
<organism evidence="6">
    <name type="scientific">freshwater metagenome</name>
    <dbReference type="NCBI Taxonomy" id="449393"/>
    <lineage>
        <taxon>unclassified sequences</taxon>
        <taxon>metagenomes</taxon>
        <taxon>ecological metagenomes</taxon>
    </lineage>
</organism>
<dbReference type="SUPFAM" id="SSF53335">
    <property type="entry name" value="S-adenosyl-L-methionine-dependent methyltransferases"/>
    <property type="match status" value="1"/>
</dbReference>
<name>A0A6J6HFX6_9ZZZZ</name>
<keyword evidence="4" id="KW-0808">Transferase</keyword>
<evidence type="ECO:0000256" key="2">
    <source>
        <dbReference type="ARBA" id="ARBA00022490"/>
    </source>
</evidence>
<dbReference type="EMBL" id="CAEZUP010000048">
    <property type="protein sequence ID" value="CAB4612601.1"/>
    <property type="molecule type" value="Genomic_DNA"/>
</dbReference>
<gene>
    <name evidence="6" type="ORF">UFOPK1835_01192</name>
</gene>
<dbReference type="InterPro" id="IPR050078">
    <property type="entry name" value="Ribosomal_L11_MeTrfase_PrmA"/>
</dbReference>
<evidence type="ECO:0000256" key="3">
    <source>
        <dbReference type="ARBA" id="ARBA00022603"/>
    </source>
</evidence>
<reference evidence="6" key="1">
    <citation type="submission" date="2020-05" db="EMBL/GenBank/DDBJ databases">
        <authorList>
            <person name="Chiriac C."/>
            <person name="Salcher M."/>
            <person name="Ghai R."/>
            <person name="Kavagutti S V."/>
        </authorList>
    </citation>
    <scope>NUCLEOTIDE SEQUENCE</scope>
</reference>
<comment type="similarity">
    <text evidence="1">Belongs to the methyltransferase superfamily. PrmA family.</text>
</comment>
<keyword evidence="2" id="KW-0963">Cytoplasm</keyword>
<dbReference type="PANTHER" id="PTHR43648:SF1">
    <property type="entry name" value="ELECTRON TRANSFER FLAVOPROTEIN BETA SUBUNIT LYSINE METHYLTRANSFERASE"/>
    <property type="match status" value="1"/>
</dbReference>
<keyword evidence="3" id="KW-0489">Methyltransferase</keyword>
<dbReference type="InterPro" id="IPR029063">
    <property type="entry name" value="SAM-dependent_MTases_sf"/>
</dbReference>
<protein>
    <submittedName>
        <fullName evidence="6">Unannotated protein</fullName>
    </submittedName>
</protein>